<keyword evidence="2" id="KW-1185">Reference proteome</keyword>
<gene>
    <name evidence="1" type="ORF">CANCADRAFT_108122</name>
</gene>
<accession>A0A1E4TFP3</accession>
<dbReference type="Proteomes" id="UP000095023">
    <property type="component" value="Unassembled WGS sequence"/>
</dbReference>
<protein>
    <submittedName>
        <fullName evidence="1">Uncharacterized protein</fullName>
    </submittedName>
</protein>
<proteinExistence type="predicted"/>
<dbReference type="AlphaFoldDB" id="A0A1E4TFP3"/>
<organism evidence="1 2">
    <name type="scientific">Tortispora caseinolytica NRRL Y-17796</name>
    <dbReference type="NCBI Taxonomy" id="767744"/>
    <lineage>
        <taxon>Eukaryota</taxon>
        <taxon>Fungi</taxon>
        <taxon>Dikarya</taxon>
        <taxon>Ascomycota</taxon>
        <taxon>Saccharomycotina</taxon>
        <taxon>Trigonopsidomycetes</taxon>
        <taxon>Trigonopsidales</taxon>
        <taxon>Trigonopsidaceae</taxon>
        <taxon>Tortispora</taxon>
    </lineage>
</organism>
<sequence>MARKSLEPVFRRIKVKHPFSLQDADPALVKLQQMLKCWASYGPNSSKCDEYKIEYLEATSQRQKVELERTPINYHARRLQDKVMKRY</sequence>
<name>A0A1E4TFP3_9ASCO</name>
<evidence type="ECO:0000313" key="2">
    <source>
        <dbReference type="Proteomes" id="UP000095023"/>
    </source>
</evidence>
<dbReference type="EMBL" id="KV453842">
    <property type="protein sequence ID" value="ODV90584.1"/>
    <property type="molecule type" value="Genomic_DNA"/>
</dbReference>
<reference evidence="2" key="1">
    <citation type="submission" date="2016-02" db="EMBL/GenBank/DDBJ databases">
        <title>Comparative genomics of biotechnologically important yeasts.</title>
        <authorList>
            <consortium name="DOE Joint Genome Institute"/>
            <person name="Riley R."/>
            <person name="Haridas S."/>
            <person name="Wolfe K.H."/>
            <person name="Lopes M.R."/>
            <person name="Hittinger C.T."/>
            <person name="Goker M."/>
            <person name="Salamov A."/>
            <person name="Wisecaver J."/>
            <person name="Long T.M."/>
            <person name="Aerts A.L."/>
            <person name="Barry K."/>
            <person name="Choi C."/>
            <person name="Clum A."/>
            <person name="Coughlan A.Y."/>
            <person name="Deshpande S."/>
            <person name="Douglass A.P."/>
            <person name="Hanson S.J."/>
            <person name="Klenk H.-P."/>
            <person name="Labutti K."/>
            <person name="Lapidus A."/>
            <person name="Lindquist E."/>
            <person name="Lipzen A."/>
            <person name="Meier-Kolthoff J.P."/>
            <person name="Ohm R.A."/>
            <person name="Otillar R.P."/>
            <person name="Pangilinan J."/>
            <person name="Peng Y."/>
            <person name="Rokas A."/>
            <person name="Rosa C.A."/>
            <person name="Scheuner C."/>
            <person name="Sibirny A.A."/>
            <person name="Slot J.C."/>
            <person name="Stielow J.B."/>
            <person name="Sun H."/>
            <person name="Kurtzman C.P."/>
            <person name="Blackwell M."/>
            <person name="Jeffries T.W."/>
            <person name="Grigoriev I.V."/>
        </authorList>
    </citation>
    <scope>NUCLEOTIDE SEQUENCE [LARGE SCALE GENOMIC DNA]</scope>
    <source>
        <strain evidence="2">NRRL Y-17796</strain>
    </source>
</reference>
<evidence type="ECO:0000313" key="1">
    <source>
        <dbReference type="EMBL" id="ODV90584.1"/>
    </source>
</evidence>